<dbReference type="PANTHER" id="PTHR46132">
    <property type="entry name" value="DIGALACTOSYLDIACYLGLYCEROL SYNTHASE 2, CHLOROPLASTIC"/>
    <property type="match status" value="1"/>
</dbReference>
<dbReference type="Gene3D" id="3.40.50.2000">
    <property type="entry name" value="Glycogen Phosphorylase B"/>
    <property type="match status" value="1"/>
</dbReference>
<dbReference type="GO" id="GO:0016020">
    <property type="term" value="C:membrane"/>
    <property type="evidence" value="ECO:0007669"/>
    <property type="project" value="UniProtKB-SubCell"/>
</dbReference>
<keyword evidence="9" id="KW-0732">Signal</keyword>
<gene>
    <name evidence="10" type="ORF">KFE25_003940</name>
</gene>
<feature type="region of interest" description="Disordered" evidence="8">
    <location>
        <begin position="181"/>
        <end position="203"/>
    </location>
</feature>
<evidence type="ECO:0000256" key="3">
    <source>
        <dbReference type="ARBA" id="ARBA00009481"/>
    </source>
</evidence>
<protein>
    <recommendedName>
        <fullName evidence="12">Digalactosyldiacylglycerol synthase</fullName>
    </recommendedName>
</protein>
<dbReference type="GO" id="GO:0009507">
    <property type="term" value="C:chloroplast"/>
    <property type="evidence" value="ECO:0007669"/>
    <property type="project" value="UniProtKB-SubCell"/>
</dbReference>
<dbReference type="EMBL" id="JAGTXO010000015">
    <property type="protein sequence ID" value="KAG8463667.1"/>
    <property type="molecule type" value="Genomic_DNA"/>
</dbReference>
<comment type="caution">
    <text evidence="10">The sequence shown here is derived from an EMBL/GenBank/DDBJ whole genome shotgun (WGS) entry which is preliminary data.</text>
</comment>
<dbReference type="SUPFAM" id="SSF53756">
    <property type="entry name" value="UDP-Glycosyltransferase/glycogen phosphorylase"/>
    <property type="match status" value="1"/>
</dbReference>
<keyword evidence="7" id="KW-0472">Membrane</keyword>
<keyword evidence="4" id="KW-0150">Chloroplast</keyword>
<feature type="region of interest" description="Disordered" evidence="8">
    <location>
        <begin position="874"/>
        <end position="898"/>
    </location>
</feature>
<dbReference type="Proteomes" id="UP000751190">
    <property type="component" value="Unassembled WGS sequence"/>
</dbReference>
<proteinExistence type="inferred from homology"/>
<keyword evidence="6" id="KW-0808">Transferase</keyword>
<evidence type="ECO:0000256" key="9">
    <source>
        <dbReference type="SAM" id="SignalP"/>
    </source>
</evidence>
<keyword evidence="5" id="KW-0934">Plastid</keyword>
<dbReference type="GO" id="GO:0046481">
    <property type="term" value="F:digalactosyldiacylglycerol synthase activity"/>
    <property type="evidence" value="ECO:0007669"/>
    <property type="project" value="InterPro"/>
</dbReference>
<evidence type="ECO:0008006" key="12">
    <source>
        <dbReference type="Google" id="ProtNLM"/>
    </source>
</evidence>
<dbReference type="PANTHER" id="PTHR46132:SF1">
    <property type="entry name" value="DIGALACTOSYLDIACYLGLYCEROL SYNTHASE 2, CHLOROPLASTIC"/>
    <property type="match status" value="1"/>
</dbReference>
<sequence>MRRLGLLLVATTCATGVEGFASSGARAPRTRGPPALSAASAIMGPLPRNDANSQLRARRGPPSERARPGGPGADAGPDGTSSEAGEDAGLAFDDDPTRQRSWLSRFSVLSRMASFFEEALADWPDDPDRRLGREMLRRTAVGMRKLESEWENFQSEMQSDVDSLLLREEALQQDRLLASRASSAATRASSSRSALAPTAATARGKAQPPVLSIGVIDPSIKRARTQLQAALRVLQREGWRDLEEVLTDAVPAEYHPLVREVIVRSREEGEAPNATVLRRAIEIASLETQSSLRSRVAAARKAIARRRQQMALATAEIREDVLEIEREIEAAFKDLKLEWKRSLDDGELAPGEARAGARSYSELREFVEEFFKGGKGTRPTLAEVRARWRVAARLPAVPTRARRATAARRAGSVAEGAELEQTTGAPIDVSAASDMRSHGRHVTIVTTASIPWMTGTSVNPLLRASYLASRRESAPNVTLVLPWLEPDDQAAIFPADLRFRTPADQEAYIRCWAAEKGSLPSLDFAIAWYPSAYSKVAGSIMPTCDIVRQLPVECADVVILEEPEHLTWTHHGTRWNRHFRHVVGVAHTNYIAYARQFGLPTMAGSWAITALSVAAYCDVVVKLSDTLQWLPGKSLVRNVHGVRPDFLAIGARRATLEPSAELRKGGYFLGKALWAKGYRELVELGSAGSFGAALGGVRIACYGSGPDATEIRAEAEAKGCPLEFHGAIDHAHESLFGYHVFVNPSTSEVLCTATAEAIAMGKVVVIPDHPSNQFFKTFRNARFFRTPEQFAEQLRGALESTPEPLTPFERYTLSWEAAIERLIDAAALPSGSVRQADMPVHKAAYATHFVMGLPLWGDRLRAYSNAPRWSDYGGYTKPPRSLEARSRLLDAAPDKSAT</sequence>
<organism evidence="10 11">
    <name type="scientific">Diacronema lutheri</name>
    <name type="common">Unicellular marine alga</name>
    <name type="synonym">Monochrysis lutheri</name>
    <dbReference type="NCBI Taxonomy" id="2081491"/>
    <lineage>
        <taxon>Eukaryota</taxon>
        <taxon>Haptista</taxon>
        <taxon>Haptophyta</taxon>
        <taxon>Pavlovophyceae</taxon>
        <taxon>Pavlovales</taxon>
        <taxon>Pavlovaceae</taxon>
        <taxon>Diacronema</taxon>
    </lineage>
</organism>
<dbReference type="OrthoDB" id="44480at2759"/>
<evidence type="ECO:0000256" key="4">
    <source>
        <dbReference type="ARBA" id="ARBA00022528"/>
    </source>
</evidence>
<comment type="subcellular location">
    <subcellularLocation>
        <location evidence="2">Membrane</location>
    </subcellularLocation>
    <subcellularLocation>
        <location evidence="1">Plastid</location>
        <location evidence="1">Chloroplast</location>
    </subcellularLocation>
</comment>
<evidence type="ECO:0000256" key="8">
    <source>
        <dbReference type="SAM" id="MobiDB-lite"/>
    </source>
</evidence>
<evidence type="ECO:0000256" key="7">
    <source>
        <dbReference type="ARBA" id="ARBA00023136"/>
    </source>
</evidence>
<evidence type="ECO:0000256" key="1">
    <source>
        <dbReference type="ARBA" id="ARBA00004229"/>
    </source>
</evidence>
<evidence type="ECO:0000256" key="5">
    <source>
        <dbReference type="ARBA" id="ARBA00022640"/>
    </source>
</evidence>
<accession>A0A8J5XL93</accession>
<comment type="similarity">
    <text evidence="3">Belongs to the glycosyltransferase group 1 family. Glycosyltransferase 4 subfamily.</text>
</comment>
<evidence type="ECO:0000313" key="10">
    <source>
        <dbReference type="EMBL" id="KAG8463667.1"/>
    </source>
</evidence>
<dbReference type="Pfam" id="PF13692">
    <property type="entry name" value="Glyco_trans_1_4"/>
    <property type="match status" value="1"/>
</dbReference>
<reference evidence="10" key="1">
    <citation type="submission" date="2021-05" db="EMBL/GenBank/DDBJ databases">
        <title>The genome of the haptophyte Pavlova lutheri (Diacronema luteri, Pavlovales) - a model for lipid biosynthesis in eukaryotic algae.</title>
        <authorList>
            <person name="Hulatt C.J."/>
            <person name="Posewitz M.C."/>
        </authorList>
    </citation>
    <scope>NUCLEOTIDE SEQUENCE</scope>
    <source>
        <strain evidence="10">NIVA-4/92</strain>
    </source>
</reference>
<feature type="region of interest" description="Disordered" evidence="8">
    <location>
        <begin position="22"/>
        <end position="95"/>
    </location>
</feature>
<keyword evidence="11" id="KW-1185">Reference proteome</keyword>
<feature type="signal peptide" evidence="9">
    <location>
        <begin position="1"/>
        <end position="19"/>
    </location>
</feature>
<dbReference type="InterPro" id="IPR044525">
    <property type="entry name" value="DGDG1/2"/>
</dbReference>
<name>A0A8J5XL93_DIALT</name>
<dbReference type="CDD" id="cd01635">
    <property type="entry name" value="Glycosyltransferase_GTB-type"/>
    <property type="match status" value="1"/>
</dbReference>
<evidence type="ECO:0000256" key="6">
    <source>
        <dbReference type="ARBA" id="ARBA00022679"/>
    </source>
</evidence>
<feature type="chain" id="PRO_5035201230" description="Digalactosyldiacylglycerol synthase" evidence="9">
    <location>
        <begin position="20"/>
        <end position="898"/>
    </location>
</feature>
<dbReference type="AlphaFoldDB" id="A0A8J5XL93"/>
<evidence type="ECO:0000256" key="2">
    <source>
        <dbReference type="ARBA" id="ARBA00004370"/>
    </source>
</evidence>
<evidence type="ECO:0000313" key="11">
    <source>
        <dbReference type="Proteomes" id="UP000751190"/>
    </source>
</evidence>